<dbReference type="AlphaFoldDB" id="A0A835VMI9"/>
<evidence type="ECO:0000313" key="3">
    <source>
        <dbReference type="Proteomes" id="UP000639772"/>
    </source>
</evidence>
<protein>
    <submittedName>
        <fullName evidence="2">Uncharacterized protein</fullName>
    </submittedName>
</protein>
<feature type="transmembrane region" description="Helical" evidence="1">
    <location>
        <begin position="128"/>
        <end position="146"/>
    </location>
</feature>
<comment type="caution">
    <text evidence="2">The sequence shown here is derived from an EMBL/GenBank/DDBJ whole genome shotgun (WGS) entry which is preliminary data.</text>
</comment>
<keyword evidence="1" id="KW-1133">Transmembrane helix</keyword>
<evidence type="ECO:0000313" key="2">
    <source>
        <dbReference type="EMBL" id="KAG0502540.1"/>
    </source>
</evidence>
<evidence type="ECO:0000256" key="1">
    <source>
        <dbReference type="SAM" id="Phobius"/>
    </source>
</evidence>
<sequence length="147" mass="15987">MLQKLRFDKFSAALLPHCFLCTTAKAILLRGNISSLARPTTLPTSKDIIVVGRAKAIPAILLRGNISSLARPTTLPTSKDIIVDELSFFNGFLCYNLYLVTSITLLSSSSVGNNCMVKLHCSTTKDPPLLSVMIFPTGFLLFLALLI</sequence>
<keyword evidence="1" id="KW-0472">Membrane</keyword>
<organism evidence="2 3">
    <name type="scientific">Vanilla planifolia</name>
    <name type="common">Vanilla</name>
    <dbReference type="NCBI Taxonomy" id="51239"/>
    <lineage>
        <taxon>Eukaryota</taxon>
        <taxon>Viridiplantae</taxon>
        <taxon>Streptophyta</taxon>
        <taxon>Embryophyta</taxon>
        <taxon>Tracheophyta</taxon>
        <taxon>Spermatophyta</taxon>
        <taxon>Magnoliopsida</taxon>
        <taxon>Liliopsida</taxon>
        <taxon>Asparagales</taxon>
        <taxon>Orchidaceae</taxon>
        <taxon>Vanilloideae</taxon>
        <taxon>Vanilleae</taxon>
        <taxon>Vanilla</taxon>
    </lineage>
</organism>
<reference evidence="2 3" key="1">
    <citation type="journal article" date="2020" name="Nat. Food">
        <title>A phased Vanilla planifolia genome enables genetic improvement of flavour and production.</title>
        <authorList>
            <person name="Hasing T."/>
            <person name="Tang H."/>
            <person name="Brym M."/>
            <person name="Khazi F."/>
            <person name="Huang T."/>
            <person name="Chambers A.H."/>
        </authorList>
    </citation>
    <scope>NUCLEOTIDE SEQUENCE [LARGE SCALE GENOMIC DNA]</scope>
    <source>
        <tissue evidence="2">Leaf</tissue>
    </source>
</reference>
<accession>A0A835VMI9</accession>
<gene>
    <name evidence="2" type="ORF">HPP92_002612</name>
</gene>
<dbReference type="EMBL" id="JADCNM010000001">
    <property type="protein sequence ID" value="KAG0502540.1"/>
    <property type="molecule type" value="Genomic_DNA"/>
</dbReference>
<name>A0A835VMI9_VANPL</name>
<proteinExistence type="predicted"/>
<dbReference type="Proteomes" id="UP000639772">
    <property type="component" value="Chromosome 1"/>
</dbReference>
<keyword evidence="1" id="KW-0812">Transmembrane</keyword>